<dbReference type="Proteomes" id="UP000249377">
    <property type="component" value="Unassembled WGS sequence"/>
</dbReference>
<dbReference type="AlphaFoldDB" id="A0A328UID4"/>
<accession>A0A328UID4</accession>
<dbReference type="PANTHER" id="PTHR34580">
    <property type="match status" value="1"/>
</dbReference>
<proteinExistence type="predicted"/>
<evidence type="ECO:0008006" key="5">
    <source>
        <dbReference type="Google" id="ProtNLM"/>
    </source>
</evidence>
<dbReference type="InterPro" id="IPR026881">
    <property type="entry name" value="WYL_dom"/>
</dbReference>
<feature type="domain" description="WYL" evidence="1">
    <location>
        <begin position="142"/>
        <end position="217"/>
    </location>
</feature>
<sequence length="343" mass="39536">MGLKTSSKEKILELLKILWYYSDKEHPVSGEELCMLLQKQGVSSERKSIYRDISLLREAGFAVVKATGSQRGFYLETRMFDLAEIRILMDAILSTPSISAAKAQELVKKLGCQLSCYQARDIEEQLCKSGRGKSDNNELFHYIDLIHRAICQKKKIRFCYHHKLYDGKRAGLDTGRTFLLSPYALIWLNDKYYLAGNYEKYNNVSNYRVDRIRSVRIMDQDARDFSEVSPYKDFFDVEDYTRRSINMYNGTPLLVKLCCDKSLLEPLLDHFGGRMEFVCCRKNTFTVLVSVNSSEGLLEWLAQFGPRILVLSPLSLRKAILERSQRVKKAYDQGAPIAETYAQ</sequence>
<organism evidence="3 4">
    <name type="scientific">Hydrogeniiclostridium mannosilyticum</name>
    <dbReference type="NCBI Taxonomy" id="2764322"/>
    <lineage>
        <taxon>Bacteria</taxon>
        <taxon>Bacillati</taxon>
        <taxon>Bacillota</taxon>
        <taxon>Clostridia</taxon>
        <taxon>Eubacteriales</taxon>
        <taxon>Acutalibacteraceae</taxon>
        <taxon>Hydrogeniiclostridium</taxon>
    </lineage>
</organism>
<gene>
    <name evidence="3" type="ORF">DPQ25_06910</name>
</gene>
<dbReference type="RefSeq" id="WP_112332444.1">
    <property type="nucleotide sequence ID" value="NZ_QLYR01000003.1"/>
</dbReference>
<evidence type="ECO:0000259" key="2">
    <source>
        <dbReference type="Pfam" id="PF25583"/>
    </source>
</evidence>
<keyword evidence="4" id="KW-1185">Reference proteome</keyword>
<dbReference type="Pfam" id="PF25583">
    <property type="entry name" value="WCX"/>
    <property type="match status" value="1"/>
</dbReference>
<evidence type="ECO:0000313" key="4">
    <source>
        <dbReference type="Proteomes" id="UP000249377"/>
    </source>
</evidence>
<dbReference type="InterPro" id="IPR051534">
    <property type="entry name" value="CBASS_pafABC_assoc_protein"/>
</dbReference>
<dbReference type="InterPro" id="IPR057727">
    <property type="entry name" value="WCX_dom"/>
</dbReference>
<dbReference type="PANTHER" id="PTHR34580:SF1">
    <property type="entry name" value="PROTEIN PAFC"/>
    <property type="match status" value="1"/>
</dbReference>
<dbReference type="EMBL" id="QLYR01000003">
    <property type="protein sequence ID" value="RAQ29213.1"/>
    <property type="molecule type" value="Genomic_DNA"/>
</dbReference>
<name>A0A328UID4_9FIRM</name>
<reference evidence="3 4" key="1">
    <citation type="submission" date="2018-06" db="EMBL/GenBank/DDBJ databases">
        <title>Noncontiguous genome sequence of Ruminococcaceae bacterium ASD2818.</title>
        <authorList>
            <person name="Chaplin A.V."/>
            <person name="Sokolova S.R."/>
            <person name="Kochetkova T.O."/>
            <person name="Goltsov A.Y."/>
            <person name="Trofimov D.Y."/>
            <person name="Efimov B.A."/>
        </authorList>
    </citation>
    <scope>NUCLEOTIDE SEQUENCE [LARGE SCALE GENOMIC DNA]</scope>
    <source>
        <strain evidence="3 4">ASD2818</strain>
    </source>
</reference>
<protein>
    <recommendedName>
        <fullName evidence="5">WYL domain-containing protein</fullName>
    </recommendedName>
</protein>
<evidence type="ECO:0000259" key="1">
    <source>
        <dbReference type="Pfam" id="PF13280"/>
    </source>
</evidence>
<dbReference type="PROSITE" id="PS52050">
    <property type="entry name" value="WYL"/>
    <property type="match status" value="1"/>
</dbReference>
<evidence type="ECO:0000313" key="3">
    <source>
        <dbReference type="EMBL" id="RAQ29213.1"/>
    </source>
</evidence>
<feature type="domain" description="WCX" evidence="2">
    <location>
        <begin position="256"/>
        <end position="326"/>
    </location>
</feature>
<dbReference type="Pfam" id="PF13280">
    <property type="entry name" value="WYL"/>
    <property type="match status" value="1"/>
</dbReference>
<comment type="caution">
    <text evidence="3">The sequence shown here is derived from an EMBL/GenBank/DDBJ whole genome shotgun (WGS) entry which is preliminary data.</text>
</comment>